<accession>A0AAN7KIT8</accession>
<dbReference type="PANTHER" id="PTHR12741:SF47">
    <property type="entry name" value="CALLOSE SYNTHASE 9"/>
    <property type="match status" value="1"/>
</dbReference>
<protein>
    <submittedName>
        <fullName evidence="2">Uncharacterized protein</fullName>
    </submittedName>
</protein>
<dbReference type="GO" id="GO:0046527">
    <property type="term" value="F:glucosyltransferase activity"/>
    <property type="evidence" value="ECO:0007669"/>
    <property type="project" value="TreeGrafter"/>
</dbReference>
<evidence type="ECO:0000313" key="2">
    <source>
        <dbReference type="EMBL" id="KAK4764796.1"/>
    </source>
</evidence>
<proteinExistence type="predicted"/>
<name>A0AAN7KIT8_TRANT</name>
<keyword evidence="3" id="KW-1185">Reference proteome</keyword>
<keyword evidence="1" id="KW-1133">Transmembrane helix</keyword>
<keyword evidence="1" id="KW-0472">Membrane</keyword>
<dbReference type="AlphaFoldDB" id="A0AAN7KIT8"/>
<dbReference type="Proteomes" id="UP001346149">
    <property type="component" value="Unassembled WGS sequence"/>
</dbReference>
<dbReference type="GO" id="GO:0005886">
    <property type="term" value="C:plasma membrane"/>
    <property type="evidence" value="ECO:0007669"/>
    <property type="project" value="TreeGrafter"/>
</dbReference>
<feature type="transmembrane region" description="Helical" evidence="1">
    <location>
        <begin position="18"/>
        <end position="38"/>
    </location>
</feature>
<sequence>MAGFNSTLRQGNITHHEYIQLTVLTVYIFLYGKAYLALSGVGETIQVRAKIMNNTALSAAMNTQFLLQIGIFTAIPMILGFILEQGFLKVGGCAVVDRVPGLWDRGRLQGLDELAPLQRWYRGKGGRELGSLVG</sequence>
<gene>
    <name evidence="2" type="ORF">SAY86_025886</name>
</gene>
<evidence type="ECO:0000256" key="1">
    <source>
        <dbReference type="SAM" id="Phobius"/>
    </source>
</evidence>
<evidence type="ECO:0000313" key="3">
    <source>
        <dbReference type="Proteomes" id="UP001346149"/>
    </source>
</evidence>
<organism evidence="2 3">
    <name type="scientific">Trapa natans</name>
    <name type="common">Water chestnut</name>
    <dbReference type="NCBI Taxonomy" id="22666"/>
    <lineage>
        <taxon>Eukaryota</taxon>
        <taxon>Viridiplantae</taxon>
        <taxon>Streptophyta</taxon>
        <taxon>Embryophyta</taxon>
        <taxon>Tracheophyta</taxon>
        <taxon>Spermatophyta</taxon>
        <taxon>Magnoliopsida</taxon>
        <taxon>eudicotyledons</taxon>
        <taxon>Gunneridae</taxon>
        <taxon>Pentapetalae</taxon>
        <taxon>rosids</taxon>
        <taxon>malvids</taxon>
        <taxon>Myrtales</taxon>
        <taxon>Lythraceae</taxon>
        <taxon>Trapa</taxon>
    </lineage>
</organism>
<feature type="transmembrane region" description="Helical" evidence="1">
    <location>
        <begin position="59"/>
        <end position="83"/>
    </location>
</feature>
<keyword evidence="1" id="KW-0812">Transmembrane</keyword>
<reference evidence="2 3" key="1">
    <citation type="journal article" date="2023" name="Hortic Res">
        <title>Pangenome of water caltrop reveals structural variations and asymmetric subgenome divergence after allopolyploidization.</title>
        <authorList>
            <person name="Zhang X."/>
            <person name="Chen Y."/>
            <person name="Wang L."/>
            <person name="Yuan Y."/>
            <person name="Fang M."/>
            <person name="Shi L."/>
            <person name="Lu R."/>
            <person name="Comes H.P."/>
            <person name="Ma Y."/>
            <person name="Chen Y."/>
            <person name="Huang G."/>
            <person name="Zhou Y."/>
            <person name="Zheng Z."/>
            <person name="Qiu Y."/>
        </authorList>
    </citation>
    <scope>NUCLEOTIDE SEQUENCE [LARGE SCALE GENOMIC DNA]</scope>
    <source>
        <strain evidence="2">F231</strain>
    </source>
</reference>
<dbReference type="PANTHER" id="PTHR12741">
    <property type="entry name" value="LYST-INTERACTING PROTEIN LIP5 DOPAMINE RESPONSIVE PROTEIN DRG-1"/>
    <property type="match status" value="1"/>
</dbReference>
<dbReference type="EMBL" id="JAXQNO010000023">
    <property type="protein sequence ID" value="KAK4764796.1"/>
    <property type="molecule type" value="Genomic_DNA"/>
</dbReference>
<comment type="caution">
    <text evidence="2">The sequence shown here is derived from an EMBL/GenBank/DDBJ whole genome shotgun (WGS) entry which is preliminary data.</text>
</comment>